<name>A0A1F4V477_UNCKA</name>
<dbReference type="AlphaFoldDB" id="A0A1F4V477"/>
<organism evidence="2 3">
    <name type="scientific">candidate division WWE3 bacterium RIFCSPLOWO2_01_FULL_39_13</name>
    <dbReference type="NCBI Taxonomy" id="1802624"/>
    <lineage>
        <taxon>Bacteria</taxon>
        <taxon>Katanobacteria</taxon>
    </lineage>
</organism>
<dbReference type="EMBL" id="MEVH01000007">
    <property type="protein sequence ID" value="OGC52012.1"/>
    <property type="molecule type" value="Genomic_DNA"/>
</dbReference>
<protein>
    <recommendedName>
        <fullName evidence="4">Four helix bundle protein</fullName>
    </recommendedName>
</protein>
<feature type="compositionally biased region" description="Polar residues" evidence="1">
    <location>
        <begin position="13"/>
        <end position="36"/>
    </location>
</feature>
<sequence length="190" mass="22111">MTYTKYYTKKSFDSSPAVGQSETNPYNKTNSNQKPKSTLEYEKFRVRGHIKSFRDLEIYKQTTDLASQIFLLILPQTLPQKNLIQPELEILKQIAKIIPKTIAEAFGDRYTDRKLAYIKLETAMRTTSILIAKIDFLIAMITHQDTKQELVKLINKYQIQKRKTLNLKRAWEKTDEKFGPKFGSASPKNE</sequence>
<evidence type="ECO:0000256" key="1">
    <source>
        <dbReference type="SAM" id="MobiDB-lite"/>
    </source>
</evidence>
<reference evidence="2 3" key="1">
    <citation type="journal article" date="2016" name="Nat. Commun.">
        <title>Thousands of microbial genomes shed light on interconnected biogeochemical processes in an aquifer system.</title>
        <authorList>
            <person name="Anantharaman K."/>
            <person name="Brown C.T."/>
            <person name="Hug L.A."/>
            <person name="Sharon I."/>
            <person name="Castelle C.J."/>
            <person name="Probst A.J."/>
            <person name="Thomas B.C."/>
            <person name="Singh A."/>
            <person name="Wilkins M.J."/>
            <person name="Karaoz U."/>
            <person name="Brodie E.L."/>
            <person name="Williams K.H."/>
            <person name="Hubbard S.S."/>
            <person name="Banfield J.F."/>
        </authorList>
    </citation>
    <scope>NUCLEOTIDE SEQUENCE [LARGE SCALE GENOMIC DNA]</scope>
</reference>
<comment type="caution">
    <text evidence="2">The sequence shown here is derived from an EMBL/GenBank/DDBJ whole genome shotgun (WGS) entry which is preliminary data.</text>
</comment>
<accession>A0A1F4V477</accession>
<dbReference type="STRING" id="1802624.A2982_00140"/>
<dbReference type="Proteomes" id="UP000178771">
    <property type="component" value="Unassembled WGS sequence"/>
</dbReference>
<evidence type="ECO:0000313" key="2">
    <source>
        <dbReference type="EMBL" id="OGC52012.1"/>
    </source>
</evidence>
<evidence type="ECO:0008006" key="4">
    <source>
        <dbReference type="Google" id="ProtNLM"/>
    </source>
</evidence>
<evidence type="ECO:0000313" key="3">
    <source>
        <dbReference type="Proteomes" id="UP000178771"/>
    </source>
</evidence>
<proteinExistence type="predicted"/>
<gene>
    <name evidence="2" type="ORF">A2982_00140</name>
</gene>
<feature type="region of interest" description="Disordered" evidence="1">
    <location>
        <begin position="1"/>
        <end position="37"/>
    </location>
</feature>